<dbReference type="RefSeq" id="WP_367878169.1">
    <property type="nucleotide sequence ID" value="NZ_JBFNXX010000008.1"/>
</dbReference>
<proteinExistence type="predicted"/>
<evidence type="ECO:0000256" key="7">
    <source>
        <dbReference type="ARBA" id="ARBA00034808"/>
    </source>
</evidence>
<keyword evidence="5" id="KW-0413">Isomerase</keyword>
<dbReference type="SUPFAM" id="SSF52540">
    <property type="entry name" value="P-loop containing nucleoside triphosphate hydrolases"/>
    <property type="match status" value="1"/>
</dbReference>
<dbReference type="Proteomes" id="UP001556098">
    <property type="component" value="Unassembled WGS sequence"/>
</dbReference>
<dbReference type="InterPro" id="IPR014016">
    <property type="entry name" value="UvrD-like_ATP-bd"/>
</dbReference>
<dbReference type="InterPro" id="IPR014017">
    <property type="entry name" value="DNA_helicase_UvrD-like_C"/>
</dbReference>
<evidence type="ECO:0000256" key="3">
    <source>
        <dbReference type="ARBA" id="ARBA00022806"/>
    </source>
</evidence>
<dbReference type="PANTHER" id="PTHR11070:SF45">
    <property type="entry name" value="DNA 3'-5' HELICASE"/>
    <property type="match status" value="1"/>
</dbReference>
<sequence length="368" mass="40771">MAIWDEVLSSHALPEGLSAEFIQNEWSQVVQAQGLQSREDYLKAARTGRGTRLDRRTRASLWPIFETFRARMREEGLAEPDDAFREATSLLEVDAETLPYSAVVVDEAQDMGPQAFKLIRAIAPDGEKGGKNSIFIVGDAHQRIYQRRASLSSCGIEVRGRSRRLRLNYRTSENIRRWAVSVLDGVEIDDLDDGTETEAGYKSLFSGVEPEFASASDRDNEAQLIFQRLATLRKATDSDLEAASEPSACVLMRTNREVDAMGDRLRNLGLETVRLRDNQADDPSMPGLRLATMHRSKGLEFDWIFIAGAEEGSLPPHAALASAVDAAMRRAIIDQERSLVHVAATRAKSFLHVSWVGQPASILKGVSS</sequence>
<dbReference type="PROSITE" id="PS51198">
    <property type="entry name" value="UVRD_HELICASE_ATP_BIND"/>
    <property type="match status" value="1"/>
</dbReference>
<dbReference type="Pfam" id="PF13361">
    <property type="entry name" value="UvrD_C"/>
    <property type="match status" value="1"/>
</dbReference>
<gene>
    <name evidence="11" type="ORF">AB2B41_12705</name>
</gene>
<dbReference type="GO" id="GO:0004527">
    <property type="term" value="F:exonuclease activity"/>
    <property type="evidence" value="ECO:0007669"/>
    <property type="project" value="UniProtKB-KW"/>
</dbReference>
<keyword evidence="1 9" id="KW-0547">Nucleotide-binding</keyword>
<protein>
    <recommendedName>
        <fullName evidence="7">DNA 3'-5' helicase</fullName>
        <ecNumber evidence="7">5.6.2.4</ecNumber>
    </recommendedName>
</protein>
<keyword evidence="3 9" id="KW-0347">Helicase</keyword>
<accession>A0ABV3RQ60</accession>
<evidence type="ECO:0000256" key="8">
    <source>
        <dbReference type="ARBA" id="ARBA00048988"/>
    </source>
</evidence>
<evidence type="ECO:0000256" key="2">
    <source>
        <dbReference type="ARBA" id="ARBA00022801"/>
    </source>
</evidence>
<evidence type="ECO:0000256" key="9">
    <source>
        <dbReference type="PROSITE-ProRule" id="PRU00560"/>
    </source>
</evidence>
<dbReference type="EC" id="5.6.2.4" evidence="7"/>
<dbReference type="Pfam" id="PF00580">
    <property type="entry name" value="UvrD-helicase"/>
    <property type="match status" value="1"/>
</dbReference>
<name>A0ABV3RQ60_9RHOB</name>
<comment type="catalytic activity">
    <reaction evidence="8">
        <text>ATP + H2O = ADP + phosphate + H(+)</text>
        <dbReference type="Rhea" id="RHEA:13065"/>
        <dbReference type="ChEBI" id="CHEBI:15377"/>
        <dbReference type="ChEBI" id="CHEBI:15378"/>
        <dbReference type="ChEBI" id="CHEBI:30616"/>
        <dbReference type="ChEBI" id="CHEBI:43474"/>
        <dbReference type="ChEBI" id="CHEBI:456216"/>
        <dbReference type="EC" id="5.6.2.4"/>
    </reaction>
</comment>
<keyword evidence="11" id="KW-0540">Nuclease</keyword>
<dbReference type="Gene3D" id="3.40.50.300">
    <property type="entry name" value="P-loop containing nucleotide triphosphate hydrolases"/>
    <property type="match status" value="2"/>
</dbReference>
<evidence type="ECO:0000256" key="5">
    <source>
        <dbReference type="ARBA" id="ARBA00023235"/>
    </source>
</evidence>
<evidence type="ECO:0000256" key="4">
    <source>
        <dbReference type="ARBA" id="ARBA00022840"/>
    </source>
</evidence>
<dbReference type="InterPro" id="IPR027417">
    <property type="entry name" value="P-loop_NTPase"/>
</dbReference>
<keyword evidence="11" id="KW-0269">Exonuclease</keyword>
<dbReference type="PANTHER" id="PTHR11070">
    <property type="entry name" value="UVRD / RECB / PCRA DNA HELICASE FAMILY MEMBER"/>
    <property type="match status" value="1"/>
</dbReference>
<evidence type="ECO:0000313" key="12">
    <source>
        <dbReference type="Proteomes" id="UP001556098"/>
    </source>
</evidence>
<feature type="domain" description="UvrD-like helicase ATP-binding" evidence="10">
    <location>
        <begin position="1"/>
        <end position="178"/>
    </location>
</feature>
<keyword evidence="12" id="KW-1185">Reference proteome</keyword>
<evidence type="ECO:0000256" key="6">
    <source>
        <dbReference type="ARBA" id="ARBA00034617"/>
    </source>
</evidence>
<dbReference type="InterPro" id="IPR000212">
    <property type="entry name" value="DNA_helicase_UvrD/REP"/>
</dbReference>
<comment type="caution">
    <text evidence="11">The sequence shown here is derived from an EMBL/GenBank/DDBJ whole genome shotgun (WGS) entry which is preliminary data.</text>
</comment>
<keyword evidence="4 9" id="KW-0067">ATP-binding</keyword>
<evidence type="ECO:0000259" key="10">
    <source>
        <dbReference type="PROSITE" id="PS51198"/>
    </source>
</evidence>
<comment type="catalytic activity">
    <reaction evidence="6">
        <text>Couples ATP hydrolysis with the unwinding of duplex DNA by translocating in the 3'-5' direction.</text>
        <dbReference type="EC" id="5.6.2.4"/>
    </reaction>
</comment>
<evidence type="ECO:0000256" key="1">
    <source>
        <dbReference type="ARBA" id="ARBA00022741"/>
    </source>
</evidence>
<comment type="caution">
    <text evidence="9">Lacks conserved residue(s) required for the propagation of feature annotation.</text>
</comment>
<evidence type="ECO:0000313" key="11">
    <source>
        <dbReference type="EMBL" id="MEW9920469.1"/>
    </source>
</evidence>
<organism evidence="11 12">
    <name type="scientific">Sulfitobacter sediminis</name>
    <dbReference type="NCBI Taxonomy" id="3234186"/>
    <lineage>
        <taxon>Bacteria</taxon>
        <taxon>Pseudomonadati</taxon>
        <taxon>Pseudomonadota</taxon>
        <taxon>Alphaproteobacteria</taxon>
        <taxon>Rhodobacterales</taxon>
        <taxon>Roseobacteraceae</taxon>
        <taxon>Sulfitobacter</taxon>
    </lineage>
</organism>
<reference evidence="11 12" key="1">
    <citation type="submission" date="2024-07" db="EMBL/GenBank/DDBJ databases">
        <title>Marimonas sp.nov., isolated from tidal-flat sediment.</title>
        <authorList>
            <person name="Jayan J.N."/>
            <person name="Lee S.S."/>
        </authorList>
    </citation>
    <scope>NUCLEOTIDE SEQUENCE [LARGE SCALE GENOMIC DNA]</scope>
    <source>
        <strain evidence="11 12">MJW-29</strain>
    </source>
</reference>
<dbReference type="EMBL" id="JBFNXX010000008">
    <property type="protein sequence ID" value="MEW9920469.1"/>
    <property type="molecule type" value="Genomic_DNA"/>
</dbReference>
<keyword evidence="2 9" id="KW-0378">Hydrolase</keyword>